<feature type="region of interest" description="Disordered" evidence="1">
    <location>
        <begin position="81"/>
        <end position="107"/>
    </location>
</feature>
<name>A0A4Z2FYK3_9TELE</name>
<sequence>MMVLDECGRTLHEVFMDDLRFLALEDAAILAMRAFVQVFMADLRCLALEDAAILTTRVGPGLMSISSGERDTWDRCRFQSRSGDVPHYSSQPPLLLTQYGTDDPYEV</sequence>
<evidence type="ECO:0000256" key="1">
    <source>
        <dbReference type="SAM" id="MobiDB-lite"/>
    </source>
</evidence>
<protein>
    <submittedName>
        <fullName evidence="2">Uncharacterized protein</fullName>
    </submittedName>
</protein>
<evidence type="ECO:0000313" key="2">
    <source>
        <dbReference type="EMBL" id="TNN46319.1"/>
    </source>
</evidence>
<dbReference type="EMBL" id="SRLO01000795">
    <property type="protein sequence ID" value="TNN46319.1"/>
    <property type="molecule type" value="Genomic_DNA"/>
</dbReference>
<dbReference type="AlphaFoldDB" id="A0A4Z2FYK3"/>
<keyword evidence="3" id="KW-1185">Reference proteome</keyword>
<proteinExistence type="predicted"/>
<accession>A0A4Z2FYK3</accession>
<organism evidence="2 3">
    <name type="scientific">Liparis tanakae</name>
    <name type="common">Tanaka's snailfish</name>
    <dbReference type="NCBI Taxonomy" id="230148"/>
    <lineage>
        <taxon>Eukaryota</taxon>
        <taxon>Metazoa</taxon>
        <taxon>Chordata</taxon>
        <taxon>Craniata</taxon>
        <taxon>Vertebrata</taxon>
        <taxon>Euteleostomi</taxon>
        <taxon>Actinopterygii</taxon>
        <taxon>Neopterygii</taxon>
        <taxon>Teleostei</taxon>
        <taxon>Neoteleostei</taxon>
        <taxon>Acanthomorphata</taxon>
        <taxon>Eupercaria</taxon>
        <taxon>Perciformes</taxon>
        <taxon>Cottioidei</taxon>
        <taxon>Cottales</taxon>
        <taxon>Liparidae</taxon>
        <taxon>Liparis</taxon>
    </lineage>
</organism>
<comment type="caution">
    <text evidence="2">The sequence shown here is derived from an EMBL/GenBank/DDBJ whole genome shotgun (WGS) entry which is preliminary data.</text>
</comment>
<reference evidence="2 3" key="1">
    <citation type="submission" date="2019-03" db="EMBL/GenBank/DDBJ databases">
        <title>First draft genome of Liparis tanakae, snailfish: a comprehensive survey of snailfish specific genes.</title>
        <authorList>
            <person name="Kim W."/>
            <person name="Song I."/>
            <person name="Jeong J.-H."/>
            <person name="Kim D."/>
            <person name="Kim S."/>
            <person name="Ryu S."/>
            <person name="Song J.Y."/>
            <person name="Lee S.K."/>
        </authorList>
    </citation>
    <scope>NUCLEOTIDE SEQUENCE [LARGE SCALE GENOMIC DNA]</scope>
    <source>
        <tissue evidence="2">Muscle</tissue>
    </source>
</reference>
<evidence type="ECO:0000313" key="3">
    <source>
        <dbReference type="Proteomes" id="UP000314294"/>
    </source>
</evidence>
<gene>
    <name evidence="2" type="ORF">EYF80_043468</name>
</gene>
<dbReference type="Proteomes" id="UP000314294">
    <property type="component" value="Unassembled WGS sequence"/>
</dbReference>